<name>A0A0N0GX14_9ACTN</name>
<evidence type="ECO:0000313" key="1">
    <source>
        <dbReference type="EMBL" id="KPC60659.1"/>
    </source>
</evidence>
<dbReference type="EMBL" id="LGKG01000158">
    <property type="protein sequence ID" value="KPC60659.1"/>
    <property type="molecule type" value="Genomic_DNA"/>
</dbReference>
<gene>
    <name evidence="1" type="ORF">ADL29_28430</name>
</gene>
<dbReference type="AlphaFoldDB" id="A0A0N0GX14"/>
<evidence type="ECO:0000313" key="2">
    <source>
        <dbReference type="Proteomes" id="UP000037982"/>
    </source>
</evidence>
<protein>
    <recommendedName>
        <fullName evidence="3">Recombinase</fullName>
    </recommendedName>
</protein>
<sequence length="81" mass="8754">MVPSFCSAAVRLASIAATSPIESDLLARRTRAEQEGWLGEIGDIGLTLTFLRQKGAESQRLARIAPVSLGMPRLRSAESDR</sequence>
<dbReference type="Proteomes" id="UP000037982">
    <property type="component" value="Unassembled WGS sequence"/>
</dbReference>
<evidence type="ECO:0008006" key="3">
    <source>
        <dbReference type="Google" id="ProtNLM"/>
    </source>
</evidence>
<keyword evidence="2" id="KW-1185">Reference proteome</keyword>
<comment type="caution">
    <text evidence="1">The sequence shown here is derived from an EMBL/GenBank/DDBJ whole genome shotgun (WGS) entry which is preliminary data.</text>
</comment>
<organism evidence="1 2">
    <name type="scientific">Streptomyces chattanoogensis</name>
    <dbReference type="NCBI Taxonomy" id="66876"/>
    <lineage>
        <taxon>Bacteria</taxon>
        <taxon>Bacillati</taxon>
        <taxon>Actinomycetota</taxon>
        <taxon>Actinomycetes</taxon>
        <taxon>Kitasatosporales</taxon>
        <taxon>Streptomycetaceae</taxon>
        <taxon>Streptomyces</taxon>
    </lineage>
</organism>
<proteinExistence type="predicted"/>
<dbReference type="PATRIC" id="fig|66876.3.peg.6229"/>
<accession>A0A0N0GX14</accession>
<reference evidence="2" key="1">
    <citation type="submission" date="2015-07" db="EMBL/GenBank/DDBJ databases">
        <authorList>
            <person name="Ju K.-S."/>
            <person name="Doroghazi J.R."/>
            <person name="Metcalf W.W."/>
        </authorList>
    </citation>
    <scope>NUCLEOTIDE SEQUENCE [LARGE SCALE GENOMIC DNA]</scope>
    <source>
        <strain evidence="2">NRRL ISP-5002</strain>
    </source>
</reference>